<name>A0A6A5EDR9_PERFL</name>
<sequence length="237" mass="26406">MDKTWSSWGQAAAGPQGLPALVVGLVVSVNKNSYGLQEYGKGGPGDGSSKFCWIQSSAVFYSTVVSYFCLVFLLNVAMFIVVMMQICGRNGKRSNRTLREEVLRNLRSVISLTFLLGMTWGFALFAWGPVNLAFMYLFSIFNSLQGLFIFIFHCALKENVQKQWRRYLCCGRFRLSDNSDWSKTNTNNTKKVSSDHLGKSLSSSSFGSSSANWTSKAKATLNPFTKRHSNTESSSNQ</sequence>
<evidence type="ECO:0000256" key="3">
    <source>
        <dbReference type="ARBA" id="ARBA00022989"/>
    </source>
</evidence>
<dbReference type="GO" id="GO:0005886">
    <property type="term" value="C:plasma membrane"/>
    <property type="evidence" value="ECO:0007669"/>
    <property type="project" value="TreeGrafter"/>
</dbReference>
<reference evidence="8 9" key="1">
    <citation type="submission" date="2019-06" db="EMBL/GenBank/DDBJ databases">
        <title>A chromosome-scale genome assembly of the European perch, Perca fluviatilis.</title>
        <authorList>
            <person name="Roques C."/>
            <person name="Zahm M."/>
            <person name="Cabau C."/>
            <person name="Klopp C."/>
            <person name="Bouchez O."/>
            <person name="Donnadieu C."/>
            <person name="Kuhl H."/>
            <person name="Gislard M."/>
            <person name="Guendouz S."/>
            <person name="Journot L."/>
            <person name="Haffray P."/>
            <person name="Bestin A."/>
            <person name="Morvezen R."/>
            <person name="Feron R."/>
            <person name="Wen M."/>
            <person name="Jouanno E."/>
            <person name="Herpin A."/>
            <person name="Schartl M."/>
            <person name="Postlethwait J."/>
            <person name="Schaerlinger B."/>
            <person name="Chardard D."/>
            <person name="Lecocq T."/>
            <person name="Poncet C."/>
            <person name="Jaffrelo L."/>
            <person name="Lampietro C."/>
            <person name="Guiguen Y."/>
        </authorList>
    </citation>
    <scope>NUCLEOTIDE SEQUENCE [LARGE SCALE GENOMIC DNA]</scope>
    <source>
        <tissue evidence="8">Blood</tissue>
    </source>
</reference>
<dbReference type="GO" id="GO:0022011">
    <property type="term" value="P:myelination in peripheral nervous system"/>
    <property type="evidence" value="ECO:0007669"/>
    <property type="project" value="TreeGrafter"/>
</dbReference>
<comment type="subcellular location">
    <subcellularLocation>
        <location evidence="1">Membrane</location>
        <topology evidence="1">Multi-pass membrane protein</topology>
    </subcellularLocation>
</comment>
<dbReference type="AlphaFoldDB" id="A0A6A5EDR9"/>
<accession>A0A6A5EDR9</accession>
<dbReference type="GO" id="GO:0060347">
    <property type="term" value="P:heart trabecula formation"/>
    <property type="evidence" value="ECO:0007669"/>
    <property type="project" value="TreeGrafter"/>
</dbReference>
<dbReference type="GO" id="GO:0004930">
    <property type="term" value="F:G protein-coupled receptor activity"/>
    <property type="evidence" value="ECO:0007669"/>
    <property type="project" value="InterPro"/>
</dbReference>
<dbReference type="Proteomes" id="UP000465112">
    <property type="component" value="Unassembled WGS sequence"/>
</dbReference>
<evidence type="ECO:0000256" key="4">
    <source>
        <dbReference type="ARBA" id="ARBA00023136"/>
    </source>
</evidence>
<evidence type="ECO:0000259" key="7">
    <source>
        <dbReference type="PROSITE" id="PS50261"/>
    </source>
</evidence>
<dbReference type="InterPro" id="IPR017981">
    <property type="entry name" value="GPCR_2-like_7TM"/>
</dbReference>
<evidence type="ECO:0000256" key="2">
    <source>
        <dbReference type="ARBA" id="ARBA00022692"/>
    </source>
</evidence>
<keyword evidence="2 6" id="KW-0812">Transmembrane</keyword>
<feature type="compositionally biased region" description="Low complexity" evidence="5">
    <location>
        <begin position="199"/>
        <end position="210"/>
    </location>
</feature>
<dbReference type="Gene3D" id="1.20.1070.10">
    <property type="entry name" value="Rhodopsin 7-helix transmembrane proteins"/>
    <property type="match status" value="1"/>
</dbReference>
<dbReference type="PANTHER" id="PTHR12011:SF290">
    <property type="entry name" value="ADHESION G-PROTEIN COUPLED RECEPTOR G6"/>
    <property type="match status" value="1"/>
</dbReference>
<evidence type="ECO:0000256" key="1">
    <source>
        <dbReference type="ARBA" id="ARBA00004141"/>
    </source>
</evidence>
<dbReference type="GO" id="GO:0007189">
    <property type="term" value="P:adenylate cyclase-activating G protein-coupled receptor signaling pathway"/>
    <property type="evidence" value="ECO:0007669"/>
    <property type="project" value="TreeGrafter"/>
</dbReference>
<proteinExistence type="predicted"/>
<dbReference type="InterPro" id="IPR017983">
    <property type="entry name" value="GPCR_2_secretin-like_CS"/>
</dbReference>
<keyword evidence="3 6" id="KW-1133">Transmembrane helix</keyword>
<dbReference type="PROSITE" id="PS00650">
    <property type="entry name" value="G_PROTEIN_RECEP_F2_2"/>
    <property type="match status" value="1"/>
</dbReference>
<dbReference type="SUPFAM" id="SSF81321">
    <property type="entry name" value="Family A G protein-coupled receptor-like"/>
    <property type="match status" value="1"/>
</dbReference>
<evidence type="ECO:0000256" key="5">
    <source>
        <dbReference type="SAM" id="MobiDB-lite"/>
    </source>
</evidence>
<feature type="region of interest" description="Disordered" evidence="5">
    <location>
        <begin position="187"/>
        <end position="212"/>
    </location>
</feature>
<dbReference type="Pfam" id="PF00002">
    <property type="entry name" value="7tm_2"/>
    <property type="match status" value="1"/>
</dbReference>
<evidence type="ECO:0000256" key="6">
    <source>
        <dbReference type="SAM" id="Phobius"/>
    </source>
</evidence>
<keyword evidence="4 6" id="KW-0472">Membrane</keyword>
<dbReference type="GO" id="GO:0043236">
    <property type="term" value="F:laminin binding"/>
    <property type="evidence" value="ECO:0007669"/>
    <property type="project" value="TreeGrafter"/>
</dbReference>
<gene>
    <name evidence="8" type="ORF">PFLUV_G00217530</name>
</gene>
<feature type="domain" description="G-protein coupled receptors family 2 profile 2" evidence="7">
    <location>
        <begin position="17"/>
        <end position="157"/>
    </location>
</feature>
<dbReference type="InterPro" id="IPR000832">
    <property type="entry name" value="GPCR_2_secretin-like"/>
</dbReference>
<dbReference type="PROSITE" id="PS50261">
    <property type="entry name" value="G_PROTEIN_RECEP_F2_4"/>
    <property type="match status" value="1"/>
</dbReference>
<dbReference type="EMBL" id="VHII01000018">
    <property type="protein sequence ID" value="KAF1377018.1"/>
    <property type="molecule type" value="Genomic_DNA"/>
</dbReference>
<evidence type="ECO:0000313" key="8">
    <source>
        <dbReference type="EMBL" id="KAF1377018.1"/>
    </source>
</evidence>
<dbReference type="PRINTS" id="PR00249">
    <property type="entry name" value="GPCRSECRETIN"/>
</dbReference>
<comment type="caution">
    <text evidence="8">The sequence shown here is derived from an EMBL/GenBank/DDBJ whole genome shotgun (WGS) entry which is preliminary data.</text>
</comment>
<evidence type="ECO:0000313" key="9">
    <source>
        <dbReference type="Proteomes" id="UP000465112"/>
    </source>
</evidence>
<feature type="transmembrane region" description="Helical" evidence="6">
    <location>
        <begin position="133"/>
        <end position="156"/>
    </location>
</feature>
<protein>
    <recommendedName>
        <fullName evidence="7">G-protein coupled receptors family 2 profile 2 domain-containing protein</fullName>
    </recommendedName>
</protein>
<feature type="transmembrane region" description="Helical" evidence="6">
    <location>
        <begin position="109"/>
        <end position="127"/>
    </location>
</feature>
<organism evidence="8 9">
    <name type="scientific">Perca fluviatilis</name>
    <name type="common">European perch</name>
    <dbReference type="NCBI Taxonomy" id="8168"/>
    <lineage>
        <taxon>Eukaryota</taxon>
        <taxon>Metazoa</taxon>
        <taxon>Chordata</taxon>
        <taxon>Craniata</taxon>
        <taxon>Vertebrata</taxon>
        <taxon>Euteleostomi</taxon>
        <taxon>Actinopterygii</taxon>
        <taxon>Neopterygii</taxon>
        <taxon>Teleostei</taxon>
        <taxon>Neoteleostei</taxon>
        <taxon>Acanthomorphata</taxon>
        <taxon>Eupercaria</taxon>
        <taxon>Perciformes</taxon>
        <taxon>Percoidei</taxon>
        <taxon>Percidae</taxon>
        <taxon>Percinae</taxon>
        <taxon>Perca</taxon>
    </lineage>
</organism>
<dbReference type="GO" id="GO:0007166">
    <property type="term" value="P:cell surface receptor signaling pathway"/>
    <property type="evidence" value="ECO:0007669"/>
    <property type="project" value="InterPro"/>
</dbReference>
<keyword evidence="9" id="KW-1185">Reference proteome</keyword>
<dbReference type="PANTHER" id="PTHR12011">
    <property type="entry name" value="ADHESION G-PROTEIN COUPLED RECEPTOR"/>
    <property type="match status" value="1"/>
</dbReference>
<feature type="transmembrane region" description="Helical" evidence="6">
    <location>
        <begin position="65"/>
        <end position="88"/>
    </location>
</feature>